<proteinExistence type="predicted"/>
<feature type="region of interest" description="Disordered" evidence="1">
    <location>
        <begin position="82"/>
        <end position="142"/>
    </location>
</feature>
<name>A0A368SLR8_SETIT</name>
<dbReference type="AlphaFoldDB" id="A0A368SLR8"/>
<evidence type="ECO:0000313" key="2">
    <source>
        <dbReference type="EMBL" id="RCV43377.1"/>
    </source>
</evidence>
<evidence type="ECO:0000256" key="1">
    <source>
        <dbReference type="SAM" id="MobiDB-lite"/>
    </source>
</evidence>
<reference evidence="2" key="2">
    <citation type="submission" date="2015-07" db="EMBL/GenBank/DDBJ databases">
        <authorList>
            <person name="Noorani M."/>
        </authorList>
    </citation>
    <scope>NUCLEOTIDE SEQUENCE</scope>
    <source>
        <strain evidence="2">Yugu1</strain>
    </source>
</reference>
<gene>
    <name evidence="2" type="ORF">SETIT_9G289500v2</name>
</gene>
<dbReference type="EMBL" id="CM003536">
    <property type="protein sequence ID" value="RCV43377.1"/>
    <property type="molecule type" value="Genomic_DNA"/>
</dbReference>
<sequence length="233" mass="24480">MARDGCEWGATLAASVGGRRGCGVKGGGTWEGAGSEVGMRHRRRLVCDPRFLRRYHSLRGSRRAPPLLGFFRSFLPLPASYPRARPPTASRPSASPSARTPAAGTSSDAAAATAVAAPSSARPSPVRLVGPPHGLGTPRWPPRRPLASDLLQSLLPRDRGAVLLCAGDGGVGVGVDSCPSSIARSNTRCPADTSACVFDATSYHLDNPVFHPSRILNSLMVSSSTTILLPYRF</sequence>
<protein>
    <submittedName>
        <fullName evidence="2">Uncharacterized protein</fullName>
    </submittedName>
</protein>
<accession>A0A368SLR8</accession>
<feature type="compositionally biased region" description="Low complexity" evidence="1">
    <location>
        <begin position="82"/>
        <end position="125"/>
    </location>
</feature>
<organism evidence="2">
    <name type="scientific">Setaria italica</name>
    <name type="common">Foxtail millet</name>
    <name type="synonym">Panicum italicum</name>
    <dbReference type="NCBI Taxonomy" id="4555"/>
    <lineage>
        <taxon>Eukaryota</taxon>
        <taxon>Viridiplantae</taxon>
        <taxon>Streptophyta</taxon>
        <taxon>Embryophyta</taxon>
        <taxon>Tracheophyta</taxon>
        <taxon>Spermatophyta</taxon>
        <taxon>Magnoliopsida</taxon>
        <taxon>Liliopsida</taxon>
        <taxon>Poales</taxon>
        <taxon>Poaceae</taxon>
        <taxon>PACMAD clade</taxon>
        <taxon>Panicoideae</taxon>
        <taxon>Panicodae</taxon>
        <taxon>Paniceae</taxon>
        <taxon>Cenchrinae</taxon>
        <taxon>Setaria</taxon>
    </lineage>
</organism>
<reference evidence="2" key="1">
    <citation type="journal article" date="2012" name="Nat. Biotechnol.">
        <title>Reference genome sequence of the model plant Setaria.</title>
        <authorList>
            <person name="Bennetzen J.L."/>
            <person name="Schmutz J."/>
            <person name="Wang H."/>
            <person name="Percifield R."/>
            <person name="Hawkins J."/>
            <person name="Pontaroli A.C."/>
            <person name="Estep M."/>
            <person name="Feng L."/>
            <person name="Vaughn J.N."/>
            <person name="Grimwood J."/>
            <person name="Jenkins J."/>
            <person name="Barry K."/>
            <person name="Lindquist E."/>
            <person name="Hellsten U."/>
            <person name="Deshpande S."/>
            <person name="Wang X."/>
            <person name="Wu X."/>
            <person name="Mitros T."/>
            <person name="Triplett J."/>
            <person name="Yang X."/>
            <person name="Ye C.Y."/>
            <person name="Mauro-Herrera M."/>
            <person name="Wang L."/>
            <person name="Li P."/>
            <person name="Sharma M."/>
            <person name="Sharma R."/>
            <person name="Ronald P.C."/>
            <person name="Panaud O."/>
            <person name="Kellogg E.A."/>
            <person name="Brutnell T.P."/>
            <person name="Doust A.N."/>
            <person name="Tuskan G.A."/>
            <person name="Rokhsar D."/>
            <person name="Devos K.M."/>
        </authorList>
    </citation>
    <scope>NUCLEOTIDE SEQUENCE [LARGE SCALE GENOMIC DNA]</scope>
    <source>
        <strain evidence="2">Yugu1</strain>
    </source>
</reference>